<keyword evidence="2" id="KW-1185">Reference proteome</keyword>
<dbReference type="Proteomes" id="UP000183988">
    <property type="component" value="Unassembled WGS sequence"/>
</dbReference>
<dbReference type="EMBL" id="FQVW01000010">
    <property type="protein sequence ID" value="SHF94851.1"/>
    <property type="molecule type" value="Genomic_DNA"/>
</dbReference>
<organism evidence="1 2">
    <name type="scientific">Ornithinibacillus halophilus</name>
    <dbReference type="NCBI Taxonomy" id="930117"/>
    <lineage>
        <taxon>Bacteria</taxon>
        <taxon>Bacillati</taxon>
        <taxon>Bacillota</taxon>
        <taxon>Bacilli</taxon>
        <taxon>Bacillales</taxon>
        <taxon>Bacillaceae</taxon>
        <taxon>Ornithinibacillus</taxon>
    </lineage>
</organism>
<keyword evidence="1" id="KW-0378">Hydrolase</keyword>
<dbReference type="SUPFAM" id="SSF55909">
    <property type="entry name" value="Pentein"/>
    <property type="match status" value="1"/>
</dbReference>
<protein>
    <submittedName>
        <fullName evidence="1">N-Dimethylarginine dimethylaminohydrolase</fullName>
    </submittedName>
</protein>
<dbReference type="PANTHER" id="PTHR47271:SF2">
    <property type="entry name" value="ARGININE DEIMINASE"/>
    <property type="match status" value="1"/>
</dbReference>
<reference evidence="1 2" key="1">
    <citation type="submission" date="2016-11" db="EMBL/GenBank/DDBJ databases">
        <authorList>
            <person name="Jaros S."/>
            <person name="Januszkiewicz K."/>
            <person name="Wedrychowicz H."/>
        </authorList>
    </citation>
    <scope>NUCLEOTIDE SEQUENCE [LARGE SCALE GENOMIC DNA]</scope>
    <source>
        <strain evidence="1 2">IBRC-M 10683</strain>
    </source>
</reference>
<accession>A0A1M5FUK5</accession>
<name>A0A1M5FUK5_9BACI</name>
<sequence length="280" mass="32269">MQPPKVYCKSEYDILKKVILCEPQYLINRQVLHDPELQYKHVKEHVELAVKQHREFVDTLNKYEIETIMLSPDKHYPEQTYTRDIGFTLGPTIYIAEMAQGVRKGEEHILKYWLHENQISYYNLIGEHIEGGDVIIDQDTIFIGLSSRTNEAAIEHLKQILTGQFHVKMIPFKDKFLHLDCVFNVLSPEVAIIYSEALSNEDIQFLSSRYDLIEVPYEEQHALATNVLSIGSGKVLSLPMNETVNKQMRKKGFEIIEVDISEIVKSGGSFRCCTLPLVRG</sequence>
<dbReference type="Pfam" id="PF19420">
    <property type="entry name" value="DDAH_eukar"/>
    <property type="match status" value="1"/>
</dbReference>
<evidence type="ECO:0000313" key="2">
    <source>
        <dbReference type="Proteomes" id="UP000183988"/>
    </source>
</evidence>
<dbReference type="Gene3D" id="3.75.10.10">
    <property type="entry name" value="L-arginine/glycine Amidinotransferase, Chain A"/>
    <property type="match status" value="1"/>
</dbReference>
<dbReference type="STRING" id="930117.SAMN05216225_101020"/>
<gene>
    <name evidence="1" type="ORF">SAMN05216225_101020</name>
</gene>
<dbReference type="PANTHER" id="PTHR47271">
    <property type="entry name" value="ARGININE DEIMINASE"/>
    <property type="match status" value="1"/>
</dbReference>
<dbReference type="AlphaFoldDB" id="A0A1M5FUK5"/>
<dbReference type="GO" id="GO:0016990">
    <property type="term" value="F:arginine deiminase activity"/>
    <property type="evidence" value="ECO:0007669"/>
    <property type="project" value="TreeGrafter"/>
</dbReference>
<dbReference type="OrthoDB" id="9814070at2"/>
<proteinExistence type="predicted"/>
<evidence type="ECO:0000313" key="1">
    <source>
        <dbReference type="EMBL" id="SHF94851.1"/>
    </source>
</evidence>
<dbReference type="RefSeq" id="WP_072889211.1">
    <property type="nucleotide sequence ID" value="NZ_FQVW01000010.1"/>
</dbReference>
<dbReference type="GO" id="GO:0019546">
    <property type="term" value="P:L-arginine deiminase pathway"/>
    <property type="evidence" value="ECO:0007669"/>
    <property type="project" value="TreeGrafter"/>
</dbReference>